<evidence type="ECO:0000256" key="2">
    <source>
        <dbReference type="SAM" id="SignalP"/>
    </source>
</evidence>
<feature type="signal peptide" evidence="2">
    <location>
        <begin position="1"/>
        <end position="23"/>
    </location>
</feature>
<feature type="compositionally biased region" description="Low complexity" evidence="1">
    <location>
        <begin position="254"/>
        <end position="272"/>
    </location>
</feature>
<evidence type="ECO:0000313" key="3">
    <source>
        <dbReference type="EMBL" id="EEN48239.1"/>
    </source>
</evidence>
<organism>
    <name type="scientific">Branchiostoma floridae</name>
    <name type="common">Florida lancelet</name>
    <name type="synonym">Amphioxus</name>
    <dbReference type="NCBI Taxonomy" id="7739"/>
    <lineage>
        <taxon>Eukaryota</taxon>
        <taxon>Metazoa</taxon>
        <taxon>Chordata</taxon>
        <taxon>Cephalochordata</taxon>
        <taxon>Leptocardii</taxon>
        <taxon>Amphioxiformes</taxon>
        <taxon>Branchiostomatidae</taxon>
        <taxon>Branchiostoma</taxon>
    </lineage>
</organism>
<feature type="compositionally biased region" description="Basic and acidic residues" evidence="1">
    <location>
        <begin position="224"/>
        <end position="236"/>
    </location>
</feature>
<dbReference type="RefSeq" id="XP_035666105.1">
    <property type="nucleotide sequence ID" value="XM_035810212.1"/>
</dbReference>
<dbReference type="GeneID" id="118409297"/>
<sequence length="272" mass="30158">MKYLSIFLVLTAAALTTFNGAVGAETDGSQAVESGLNPRQKSLLRMLSETRKLHWDAGMEYAIAELMKDVDKGVDPESEDEKTKIGVERFTDQVEKFDEGDKEKVMKVFRQSVGKTETKTIFQDASKLAKEEDESLKTLKKDVGFDANERRAFKELVADEVKGNDPEKKEKAAELSLMANAEEKVDKLSQLDKQRLRAMIASKYGEELATRVFDEAETIEKEEEDKMAASKKEETAKPAQTAGTTEDKKAAAPNQATQDQAIPQQAAPNQAT</sequence>
<dbReference type="InParanoid" id="C3ZGL3"/>
<proteinExistence type="predicted"/>
<feature type="chain" id="PRO_5044729316" evidence="2">
    <location>
        <begin position="24"/>
        <end position="272"/>
    </location>
</feature>
<keyword evidence="4" id="KW-1185">Reference proteome</keyword>
<reference evidence="4" key="2">
    <citation type="journal article" date="2020" name="Nat. Ecol. Evol.">
        <title>Deeply conserved synteny resolves early events in vertebrate evolution.</title>
        <authorList>
            <person name="Simakov O."/>
            <person name="Marletaz F."/>
            <person name="Yue J.X."/>
            <person name="O'Connell B."/>
            <person name="Jenkins J."/>
            <person name="Brandt A."/>
            <person name="Calef R."/>
            <person name="Tung C.H."/>
            <person name="Huang T.K."/>
            <person name="Schmutz J."/>
            <person name="Satoh N."/>
            <person name="Yu J.K."/>
            <person name="Putnam N.H."/>
            <person name="Green R.E."/>
            <person name="Rokhsar D.S."/>
        </authorList>
    </citation>
    <scope>NUCLEOTIDE SEQUENCE [LARGE SCALE GENOMIC DNA]</scope>
    <source>
        <strain evidence="4">S238N-H82</strain>
    </source>
</reference>
<keyword evidence="2" id="KW-0732">Signal</keyword>
<dbReference type="AlphaFoldDB" id="C3ZGL3"/>
<dbReference type="KEGG" id="bfo:118409297"/>
<dbReference type="OMA" id="WDAGMEY"/>
<evidence type="ECO:0000256" key="1">
    <source>
        <dbReference type="SAM" id="MobiDB-lite"/>
    </source>
</evidence>
<evidence type="ECO:0000313" key="4">
    <source>
        <dbReference type="Proteomes" id="UP000001554"/>
    </source>
</evidence>
<accession>C3ZGL3</accession>
<dbReference type="Proteomes" id="UP000001554">
    <property type="component" value="Chromosome 2"/>
</dbReference>
<gene>
    <name evidence="5" type="primary">LOC118409297</name>
    <name evidence="3" type="ORF">BRAFLDRAFT_119613</name>
</gene>
<dbReference type="EMBL" id="GG666620">
    <property type="protein sequence ID" value="EEN48239.1"/>
    <property type="molecule type" value="Genomic_DNA"/>
</dbReference>
<reference evidence="5" key="3">
    <citation type="submission" date="2025-04" db="UniProtKB">
        <authorList>
            <consortium name="RefSeq"/>
        </authorList>
    </citation>
    <scope>IDENTIFICATION</scope>
    <source>
        <strain evidence="5">S238N-H82</strain>
        <tissue evidence="5">Testes</tissue>
    </source>
</reference>
<name>C3ZGL3_BRAFL</name>
<feature type="region of interest" description="Disordered" evidence="1">
    <location>
        <begin position="213"/>
        <end position="272"/>
    </location>
</feature>
<reference evidence="3" key="1">
    <citation type="journal article" date="2008" name="Nature">
        <title>The amphioxus genome and the evolution of the chordate karyotype.</title>
        <authorList>
            <consortium name="US DOE Joint Genome Institute (JGI-PGF)"/>
            <person name="Putnam N.H."/>
            <person name="Butts T."/>
            <person name="Ferrier D.E.K."/>
            <person name="Furlong R.F."/>
            <person name="Hellsten U."/>
            <person name="Kawashima T."/>
            <person name="Robinson-Rechavi M."/>
            <person name="Shoguchi E."/>
            <person name="Terry A."/>
            <person name="Yu J.-K."/>
            <person name="Benito-Gutierrez E.L."/>
            <person name="Dubchak I."/>
            <person name="Garcia-Fernandez J."/>
            <person name="Gibson-Brown J.J."/>
            <person name="Grigoriev I.V."/>
            <person name="Horton A.C."/>
            <person name="de Jong P.J."/>
            <person name="Jurka J."/>
            <person name="Kapitonov V.V."/>
            <person name="Kohara Y."/>
            <person name="Kuroki Y."/>
            <person name="Lindquist E."/>
            <person name="Lucas S."/>
            <person name="Osoegawa K."/>
            <person name="Pennacchio L.A."/>
            <person name="Salamov A.A."/>
            <person name="Satou Y."/>
            <person name="Sauka-Spengler T."/>
            <person name="Schmutz J."/>
            <person name="Shin-I T."/>
            <person name="Toyoda A."/>
            <person name="Bronner-Fraser M."/>
            <person name="Fujiyama A."/>
            <person name="Holland L.Z."/>
            <person name="Holland P.W.H."/>
            <person name="Satoh N."/>
            <person name="Rokhsar D.S."/>
        </authorList>
    </citation>
    <scope>NUCLEOTIDE SEQUENCE [LARGE SCALE GENOMIC DNA]</scope>
    <source>
        <strain evidence="3">S238N-H82</strain>
        <tissue evidence="3">Testes</tissue>
    </source>
</reference>
<protein>
    <submittedName>
        <fullName evidence="5">Uncharacterized protein LOC118409297</fullName>
    </submittedName>
</protein>
<evidence type="ECO:0000313" key="5">
    <source>
        <dbReference type="RefSeq" id="XP_035666105.1"/>
    </source>
</evidence>